<evidence type="ECO:0000313" key="15">
    <source>
        <dbReference type="EMBL" id="EAS43735.1"/>
    </source>
</evidence>
<evidence type="ECO:0000256" key="1">
    <source>
        <dbReference type="ARBA" id="ARBA00005879"/>
    </source>
</evidence>
<comment type="pathway">
    <text evidence="12">Cofactor biosynthesis; adenosylcobalamin biosynthesis; precorrin-2 from uroporphyrinogen III: step 1/1.</text>
</comment>
<evidence type="ECO:0000256" key="10">
    <source>
        <dbReference type="ARBA" id="ARBA00023268"/>
    </source>
</evidence>
<dbReference type="Gene3D" id="3.30.950.10">
    <property type="entry name" value="Methyltransferase, Cobalt-precorrin-4 Transmethylase, Domain 2"/>
    <property type="match status" value="1"/>
</dbReference>
<dbReference type="InterPro" id="IPR050161">
    <property type="entry name" value="Siro_Cobalamin_biosynth"/>
</dbReference>
<dbReference type="GO" id="GO:0016829">
    <property type="term" value="F:lyase activity"/>
    <property type="evidence" value="ECO:0007669"/>
    <property type="project" value="UniProtKB-KW"/>
</dbReference>
<keyword evidence="8" id="KW-0456">Lyase</keyword>
<evidence type="ECO:0000256" key="7">
    <source>
        <dbReference type="ARBA" id="ARBA00023002"/>
    </source>
</evidence>
<protein>
    <recommendedName>
        <fullName evidence="2">uroporphyrinogen-III C-methyltransferase</fullName>
        <ecNumber evidence="2">2.1.1.107</ecNumber>
    </recommendedName>
</protein>
<dbReference type="NCBIfam" id="TIGR01469">
    <property type="entry name" value="cobA_cysG_Cterm"/>
    <property type="match status" value="1"/>
</dbReference>
<dbReference type="AlphaFoldDB" id="Q1Z531"/>
<keyword evidence="6" id="KW-0949">S-adenosyl-L-methionine</keyword>
<dbReference type="InterPro" id="IPR006366">
    <property type="entry name" value="CobA/CysG_C"/>
</dbReference>
<evidence type="ECO:0000256" key="8">
    <source>
        <dbReference type="ARBA" id="ARBA00023239"/>
    </source>
</evidence>
<dbReference type="RefSeq" id="WP_006231547.1">
    <property type="nucleotide sequence ID" value="NZ_CH724135.1"/>
</dbReference>
<evidence type="ECO:0000259" key="14">
    <source>
        <dbReference type="Pfam" id="PF00590"/>
    </source>
</evidence>
<evidence type="ECO:0000256" key="11">
    <source>
        <dbReference type="ARBA" id="ARBA00025705"/>
    </source>
</evidence>
<sequence>MAILNTVSQLSQAVNQKRDNTQLGKVVLVGAGPGDPDLLTIKALRLIQQADVIVYDRLVSNDIVALAPASTELVFVGKRAGHHCVPQEGINQILVEQALKGKLVIRLKGGDPFIFGRGGEELEALLPYQIPFEVVPGITAAAGCAAYAGIPLTHRDHAQSVQFITGHLKSEKEQIDWASLASSNHTLVFYMGLTQSGEIRRRLEANGMAPSTPVAIVERGTSKQQRVLPCSLETLDIIAEHAQSPALIIIGSVTQLTHKLSWFTPEKSAHDEYSEMRVTPIAKVAKVASL</sequence>
<proteinExistence type="inferred from homology"/>
<dbReference type="InterPro" id="IPR000878">
    <property type="entry name" value="4pyrrol_Mease"/>
</dbReference>
<evidence type="ECO:0000256" key="13">
    <source>
        <dbReference type="RuleBase" id="RU003960"/>
    </source>
</evidence>
<keyword evidence="3" id="KW-0169">Cobalamin biosynthesis</keyword>
<dbReference type="PANTHER" id="PTHR45790">
    <property type="entry name" value="SIROHEME SYNTHASE-RELATED"/>
    <property type="match status" value="1"/>
</dbReference>
<dbReference type="EC" id="2.1.1.107" evidence="2"/>
<keyword evidence="4 13" id="KW-0489">Methyltransferase</keyword>
<dbReference type="NCBIfam" id="NF004790">
    <property type="entry name" value="PRK06136.1"/>
    <property type="match status" value="1"/>
</dbReference>
<name>Q1Z531_9GAMM</name>
<dbReference type="PANTHER" id="PTHR45790:SF1">
    <property type="entry name" value="SIROHEME SYNTHASE"/>
    <property type="match status" value="1"/>
</dbReference>
<keyword evidence="7" id="KW-0560">Oxidoreductase</keyword>
<dbReference type="FunFam" id="3.40.1010.10:FF:000001">
    <property type="entry name" value="Siroheme synthase"/>
    <property type="match status" value="1"/>
</dbReference>
<dbReference type="UniPathway" id="UPA00262">
    <property type="reaction ID" value="UER00211"/>
</dbReference>
<evidence type="ECO:0000256" key="4">
    <source>
        <dbReference type="ARBA" id="ARBA00022603"/>
    </source>
</evidence>
<evidence type="ECO:0000313" key="16">
    <source>
        <dbReference type="Proteomes" id="UP000003789"/>
    </source>
</evidence>
<comment type="similarity">
    <text evidence="1 13">Belongs to the precorrin methyltransferase family.</text>
</comment>
<keyword evidence="9" id="KW-0627">Porphyrin biosynthesis</keyword>
<evidence type="ECO:0000256" key="2">
    <source>
        <dbReference type="ARBA" id="ARBA00012162"/>
    </source>
</evidence>
<dbReference type="InterPro" id="IPR014776">
    <property type="entry name" value="4pyrrole_Mease_sub2"/>
</dbReference>
<dbReference type="Gene3D" id="3.40.1010.10">
    <property type="entry name" value="Cobalt-precorrin-4 Transmethylase, Domain 1"/>
    <property type="match status" value="1"/>
</dbReference>
<dbReference type="SUPFAM" id="SSF53790">
    <property type="entry name" value="Tetrapyrrole methylase"/>
    <property type="match status" value="1"/>
</dbReference>
<dbReference type="GO" id="GO:0016491">
    <property type="term" value="F:oxidoreductase activity"/>
    <property type="evidence" value="ECO:0007669"/>
    <property type="project" value="UniProtKB-KW"/>
</dbReference>
<dbReference type="GO" id="GO:0004851">
    <property type="term" value="F:uroporphyrin-III C-methyltransferase activity"/>
    <property type="evidence" value="ECO:0007669"/>
    <property type="project" value="UniProtKB-EC"/>
</dbReference>
<comment type="pathway">
    <text evidence="11">Porphyrin-containing compound metabolism; siroheme biosynthesis; precorrin-2 from uroporphyrinogen III: step 1/1.</text>
</comment>
<accession>Q1Z531</accession>
<comment type="caution">
    <text evidence="15">The sequence shown here is derived from an EMBL/GenBank/DDBJ whole genome shotgun (WGS) entry which is preliminary data.</text>
</comment>
<dbReference type="HOGENOM" id="CLU_011276_7_0_6"/>
<keyword evidence="10" id="KW-0511">Multifunctional enzyme</keyword>
<evidence type="ECO:0000256" key="9">
    <source>
        <dbReference type="ARBA" id="ARBA00023244"/>
    </source>
</evidence>
<gene>
    <name evidence="15" type="ORF">P3TCK_18187</name>
</gene>
<organism evidence="15 16">
    <name type="scientific">Photobacterium profundum 3TCK</name>
    <dbReference type="NCBI Taxonomy" id="314280"/>
    <lineage>
        <taxon>Bacteria</taxon>
        <taxon>Pseudomonadati</taxon>
        <taxon>Pseudomonadota</taxon>
        <taxon>Gammaproteobacteria</taxon>
        <taxon>Vibrionales</taxon>
        <taxon>Vibrionaceae</taxon>
        <taxon>Photobacterium</taxon>
    </lineage>
</organism>
<dbReference type="EMBL" id="AAPH01000009">
    <property type="protein sequence ID" value="EAS43735.1"/>
    <property type="molecule type" value="Genomic_DNA"/>
</dbReference>
<dbReference type="InterPro" id="IPR014777">
    <property type="entry name" value="4pyrrole_Mease_sub1"/>
</dbReference>
<dbReference type="CDD" id="cd11642">
    <property type="entry name" value="SUMT"/>
    <property type="match status" value="1"/>
</dbReference>
<evidence type="ECO:0000256" key="6">
    <source>
        <dbReference type="ARBA" id="ARBA00022691"/>
    </source>
</evidence>
<feature type="domain" description="Tetrapyrrole methylase" evidence="14">
    <location>
        <begin position="25"/>
        <end position="235"/>
    </location>
</feature>
<dbReference type="Pfam" id="PF00590">
    <property type="entry name" value="TP_methylase"/>
    <property type="match status" value="1"/>
</dbReference>
<dbReference type="OrthoDB" id="9815856at2"/>
<dbReference type="GO" id="GO:0019354">
    <property type="term" value="P:siroheme biosynthetic process"/>
    <property type="evidence" value="ECO:0007669"/>
    <property type="project" value="UniProtKB-UniPathway"/>
</dbReference>
<dbReference type="Proteomes" id="UP000003789">
    <property type="component" value="Unassembled WGS sequence"/>
</dbReference>
<dbReference type="PROSITE" id="PS00840">
    <property type="entry name" value="SUMT_2"/>
    <property type="match status" value="1"/>
</dbReference>
<dbReference type="PROSITE" id="PS00839">
    <property type="entry name" value="SUMT_1"/>
    <property type="match status" value="1"/>
</dbReference>
<dbReference type="InterPro" id="IPR003043">
    <property type="entry name" value="Uropor_MeTrfase_CS"/>
</dbReference>
<evidence type="ECO:0000256" key="5">
    <source>
        <dbReference type="ARBA" id="ARBA00022679"/>
    </source>
</evidence>
<dbReference type="FunFam" id="3.30.950.10:FF:000001">
    <property type="entry name" value="Siroheme synthase"/>
    <property type="match status" value="1"/>
</dbReference>
<keyword evidence="5 13" id="KW-0808">Transferase</keyword>
<dbReference type="GO" id="GO:0032259">
    <property type="term" value="P:methylation"/>
    <property type="evidence" value="ECO:0007669"/>
    <property type="project" value="UniProtKB-KW"/>
</dbReference>
<evidence type="ECO:0000256" key="12">
    <source>
        <dbReference type="ARBA" id="ARBA00060548"/>
    </source>
</evidence>
<reference evidence="15 16" key="1">
    <citation type="submission" date="2006-03" db="EMBL/GenBank/DDBJ databases">
        <authorList>
            <person name="Bartlett D.H."/>
            <person name="Valle G."/>
            <person name="Lauro F.M."/>
            <person name="Vezzi A."/>
            <person name="Simonato F."/>
            <person name="Eloe E."/>
            <person name="Vitulo N."/>
            <person name="Stratton T.K."/>
            <person name="D'angelo M."/>
            <person name="Ferriera S."/>
            <person name="Johnson J."/>
            <person name="Kravitz S."/>
            <person name="Beeson K."/>
            <person name="Sutton G."/>
            <person name="Rogers Y."/>
            <person name="Friedman R."/>
            <person name="Frazier M."/>
            <person name="Venter J.C."/>
        </authorList>
    </citation>
    <scope>NUCLEOTIDE SEQUENCE [LARGE SCALE GENOMIC DNA]</scope>
    <source>
        <strain evidence="15 16">3TCK</strain>
    </source>
</reference>
<dbReference type="InterPro" id="IPR035996">
    <property type="entry name" value="4pyrrol_Methylase_sf"/>
</dbReference>
<evidence type="ECO:0000256" key="3">
    <source>
        <dbReference type="ARBA" id="ARBA00022573"/>
    </source>
</evidence>
<dbReference type="GO" id="GO:0009236">
    <property type="term" value="P:cobalamin biosynthetic process"/>
    <property type="evidence" value="ECO:0007669"/>
    <property type="project" value="UniProtKB-KW"/>
</dbReference>